<dbReference type="SUPFAM" id="SSF56349">
    <property type="entry name" value="DNA breaking-rejoining enzymes"/>
    <property type="match status" value="1"/>
</dbReference>
<comment type="similarity">
    <text evidence="1">Belongs to the 'phage' integrase family.</text>
</comment>
<keyword evidence="7" id="KW-1185">Reference proteome</keyword>
<dbReference type="Pfam" id="PF13102">
    <property type="entry name" value="Phage_int_SAM_5"/>
    <property type="match status" value="1"/>
</dbReference>
<dbReference type="GO" id="GO:0006310">
    <property type="term" value="P:DNA recombination"/>
    <property type="evidence" value="ECO:0007669"/>
    <property type="project" value="UniProtKB-KW"/>
</dbReference>
<dbReference type="EMBL" id="CP060139">
    <property type="protein sequence ID" value="QNR23640.1"/>
    <property type="molecule type" value="Genomic_DNA"/>
</dbReference>
<evidence type="ECO:0000256" key="3">
    <source>
        <dbReference type="ARBA" id="ARBA00023172"/>
    </source>
</evidence>
<dbReference type="AlphaFoldDB" id="A0A7H0VD42"/>
<evidence type="ECO:0000256" key="1">
    <source>
        <dbReference type="ARBA" id="ARBA00008857"/>
    </source>
</evidence>
<dbReference type="InterPro" id="IPR002104">
    <property type="entry name" value="Integrase_catalytic"/>
</dbReference>
<dbReference type="InterPro" id="IPR011010">
    <property type="entry name" value="DNA_brk_join_enz"/>
</dbReference>
<dbReference type="Gene3D" id="1.10.443.10">
    <property type="entry name" value="Intergrase catalytic core"/>
    <property type="match status" value="1"/>
</dbReference>
<dbReference type="KEGG" id="chyd:H4K34_14835"/>
<keyword evidence="3" id="KW-0233">DNA recombination</keyword>
<accession>A0A7H0VD42</accession>
<protein>
    <submittedName>
        <fullName evidence="6">Tyrosine-type recombinase/integrase</fullName>
    </submittedName>
</protein>
<dbReference type="InterPro" id="IPR025269">
    <property type="entry name" value="SAM-like_dom"/>
</dbReference>
<evidence type="ECO:0000313" key="7">
    <source>
        <dbReference type="Proteomes" id="UP000516305"/>
    </source>
</evidence>
<sequence>MNHTKIRADRTQIVIRYSFRKIQFRHPTGIKIDPKKASRYNKLFDKNNFPVELQEYIPAIHKHQKMIEDIIQSHIIQKGEKPYPAYVTEQLQKSRGGNNTLIGYFDQFLKVKEEIYKSGTYSITTYKDFVSLSNALKDFEDEQNRQFKISHLDKTFILSFYDFLRLPRPFTARTRGKLATKTVKKRFDSLKAFYKWLEEEGEVIGYKEFVITVNKTINFKRAAATEKKTDRYALDRNGVDELKKAIDLPTLTSKQKEALEIFLFQCLTGTPYGDLKRIGKEQLHKVGDKIHLVRGRGKSGVDINLPLATTAHHIFKKYDYDLDRQRNELLNKNIKAALAKTEFFRETEMFTEKPRYKRISSHTGRRTFVSRLLNEFNLPFAKVMKMTGHKKIDTLMKYLDFSRDAFDTDQL</sequence>
<dbReference type="PANTHER" id="PTHR30349">
    <property type="entry name" value="PHAGE INTEGRASE-RELATED"/>
    <property type="match status" value="1"/>
</dbReference>
<name>A0A7H0VD42_9FLAO</name>
<evidence type="ECO:0000259" key="4">
    <source>
        <dbReference type="Pfam" id="PF00589"/>
    </source>
</evidence>
<dbReference type="Gene3D" id="1.10.150.130">
    <property type="match status" value="1"/>
</dbReference>
<organism evidence="6 7">
    <name type="scientific">Croceimicrobium hydrocarbonivorans</name>
    <dbReference type="NCBI Taxonomy" id="2761580"/>
    <lineage>
        <taxon>Bacteria</taxon>
        <taxon>Pseudomonadati</taxon>
        <taxon>Bacteroidota</taxon>
        <taxon>Flavobacteriia</taxon>
        <taxon>Flavobacteriales</taxon>
        <taxon>Owenweeksiaceae</taxon>
        <taxon>Croceimicrobium</taxon>
    </lineage>
</organism>
<dbReference type="InterPro" id="IPR013762">
    <property type="entry name" value="Integrase-like_cat_sf"/>
</dbReference>
<dbReference type="InterPro" id="IPR010998">
    <property type="entry name" value="Integrase_recombinase_N"/>
</dbReference>
<dbReference type="Proteomes" id="UP000516305">
    <property type="component" value="Chromosome"/>
</dbReference>
<gene>
    <name evidence="6" type="ORF">H4K34_14835</name>
</gene>
<evidence type="ECO:0000259" key="5">
    <source>
        <dbReference type="Pfam" id="PF13102"/>
    </source>
</evidence>
<dbReference type="GO" id="GO:0015074">
    <property type="term" value="P:DNA integration"/>
    <property type="evidence" value="ECO:0007669"/>
    <property type="project" value="InterPro"/>
</dbReference>
<evidence type="ECO:0000256" key="2">
    <source>
        <dbReference type="ARBA" id="ARBA00023125"/>
    </source>
</evidence>
<proteinExistence type="inferred from homology"/>
<dbReference type="RefSeq" id="WP_210758173.1">
    <property type="nucleotide sequence ID" value="NZ_CP060139.1"/>
</dbReference>
<dbReference type="InterPro" id="IPR050090">
    <property type="entry name" value="Tyrosine_recombinase_XerCD"/>
</dbReference>
<dbReference type="Pfam" id="PF00589">
    <property type="entry name" value="Phage_integrase"/>
    <property type="match status" value="1"/>
</dbReference>
<feature type="domain" description="Tyr recombinase" evidence="4">
    <location>
        <begin position="241"/>
        <end position="400"/>
    </location>
</feature>
<dbReference type="GO" id="GO:0003677">
    <property type="term" value="F:DNA binding"/>
    <property type="evidence" value="ECO:0007669"/>
    <property type="project" value="UniProtKB-KW"/>
</dbReference>
<reference evidence="6 7" key="1">
    <citation type="submission" date="2020-08" db="EMBL/GenBank/DDBJ databases">
        <title>Croceimicrobium hydrocarbonivorans gen. nov., sp. nov., a novel marine bacterium isolated from a bacterial consortium that degrades polyethylene terephthalate.</title>
        <authorList>
            <person name="Liu R."/>
        </authorList>
    </citation>
    <scope>NUCLEOTIDE SEQUENCE [LARGE SCALE GENOMIC DNA]</scope>
    <source>
        <strain evidence="6 7">A20-9</strain>
    </source>
</reference>
<keyword evidence="2" id="KW-0238">DNA-binding</keyword>
<dbReference type="PANTHER" id="PTHR30349:SF64">
    <property type="entry name" value="PROPHAGE INTEGRASE INTD-RELATED"/>
    <property type="match status" value="1"/>
</dbReference>
<feature type="domain" description="Phage integrase SAM-like" evidence="5">
    <location>
        <begin position="105"/>
        <end position="195"/>
    </location>
</feature>
<evidence type="ECO:0000313" key="6">
    <source>
        <dbReference type="EMBL" id="QNR23640.1"/>
    </source>
</evidence>